<accession>A0A2K1PA61</accession>
<evidence type="ECO:0000313" key="2">
    <source>
        <dbReference type="Proteomes" id="UP000236199"/>
    </source>
</evidence>
<dbReference type="AlphaFoldDB" id="A0A2K1PA61"/>
<organism evidence="1 2">
    <name type="scientific">Petrotoga miotherma DSM 10691</name>
    <dbReference type="NCBI Taxonomy" id="1434326"/>
    <lineage>
        <taxon>Bacteria</taxon>
        <taxon>Thermotogati</taxon>
        <taxon>Thermotogota</taxon>
        <taxon>Thermotogae</taxon>
        <taxon>Petrotogales</taxon>
        <taxon>Petrotogaceae</taxon>
        <taxon>Petrotoga</taxon>
    </lineage>
</organism>
<dbReference type="EMBL" id="AZRM01000031">
    <property type="protein sequence ID" value="PNR99607.1"/>
    <property type="molecule type" value="Genomic_DNA"/>
</dbReference>
<keyword evidence="2" id="KW-1185">Reference proteome</keyword>
<name>A0A2K1PA61_9BACT</name>
<dbReference type="Proteomes" id="UP000236199">
    <property type="component" value="Unassembled WGS sequence"/>
</dbReference>
<evidence type="ECO:0000313" key="1">
    <source>
        <dbReference type="EMBL" id="PNR99607.1"/>
    </source>
</evidence>
<comment type="caution">
    <text evidence="1">The sequence shown here is derived from an EMBL/GenBank/DDBJ whole genome shotgun (WGS) entry which is preliminary data.</text>
</comment>
<sequence length="77" mass="9026">MFCLFCVLNEWGCSERNKNSFILMGGLRLLQYANYVLNDFDLEFRVFKGLAPLQPCAKGFFKIKFDFELRDLKGFTP</sequence>
<gene>
    <name evidence="1" type="ORF">X928_06895</name>
</gene>
<proteinExistence type="predicted"/>
<protein>
    <submittedName>
        <fullName evidence="1">Uncharacterized protein</fullName>
    </submittedName>
</protein>
<reference evidence="1 2" key="1">
    <citation type="submission" date="2013-12" db="EMBL/GenBank/DDBJ databases">
        <title>Comparative genomics of Petrotoga isolates.</title>
        <authorList>
            <person name="Nesbo C.L."/>
            <person name="Charchuk R."/>
            <person name="Chow K."/>
        </authorList>
    </citation>
    <scope>NUCLEOTIDE SEQUENCE [LARGE SCALE GENOMIC DNA]</scope>
    <source>
        <strain evidence="1 2">DSM 10691</strain>
    </source>
</reference>